<feature type="transmembrane region" description="Helical" evidence="2">
    <location>
        <begin position="123"/>
        <end position="147"/>
    </location>
</feature>
<gene>
    <name evidence="3" type="ORF">FNH04_43520</name>
</gene>
<sequence length="296" mass="30372">MAAITGEPLPEGALDDAGFAAEHRSALADVALLREQLGLIGEALAASGRTVNDTEAEAVPPPGRPKAARPASGTEDTARPVQETGTETRPAPAPTPPVRSVPTRSVPTRSVPARAPGRRRRRVPALAFGTLAAAVAATLVMGLGWLISQSGMGIGVSSGDNASSAKHEDGGRADSEADSGAGSGNALSPPYVACARLIVEGTVASVEPVPGTGQNRITLDVDRYYKPAKGEDEIVFPLEEGADPRLRKGERVLIGIPHDEAVPDLVATGKEEIARERALITEALPTADGLPCEDGG</sequence>
<dbReference type="Proteomes" id="UP000326979">
    <property type="component" value="Unassembled WGS sequence"/>
</dbReference>
<name>A0A5N8WGF8_9ACTN</name>
<feature type="compositionally biased region" description="Low complexity" evidence="1">
    <location>
        <begin position="100"/>
        <end position="115"/>
    </location>
</feature>
<keyword evidence="4" id="KW-1185">Reference proteome</keyword>
<reference evidence="3 4" key="1">
    <citation type="submission" date="2019-07" db="EMBL/GenBank/DDBJ databases">
        <title>New species of Amycolatopsis and Streptomyces.</title>
        <authorList>
            <person name="Duangmal K."/>
            <person name="Teo W.F.A."/>
            <person name="Lipun K."/>
        </authorList>
    </citation>
    <scope>NUCLEOTIDE SEQUENCE [LARGE SCALE GENOMIC DNA]</scope>
    <source>
        <strain evidence="3 4">TISTR 2346</strain>
    </source>
</reference>
<keyword evidence="2" id="KW-1133">Transmembrane helix</keyword>
<evidence type="ECO:0000313" key="4">
    <source>
        <dbReference type="Proteomes" id="UP000326979"/>
    </source>
</evidence>
<proteinExistence type="predicted"/>
<dbReference type="EMBL" id="VJZE01000693">
    <property type="protein sequence ID" value="MPY46533.1"/>
    <property type="molecule type" value="Genomic_DNA"/>
</dbReference>
<dbReference type="OrthoDB" id="4337793at2"/>
<feature type="region of interest" description="Disordered" evidence="1">
    <location>
        <begin position="156"/>
        <end position="185"/>
    </location>
</feature>
<protein>
    <submittedName>
        <fullName evidence="3">Uncharacterized protein</fullName>
    </submittedName>
</protein>
<keyword evidence="2" id="KW-0812">Transmembrane</keyword>
<evidence type="ECO:0000313" key="3">
    <source>
        <dbReference type="EMBL" id="MPY46533.1"/>
    </source>
</evidence>
<comment type="caution">
    <text evidence="3">The sequence shown here is derived from an EMBL/GenBank/DDBJ whole genome shotgun (WGS) entry which is preliminary data.</text>
</comment>
<keyword evidence="2" id="KW-0472">Membrane</keyword>
<evidence type="ECO:0000256" key="1">
    <source>
        <dbReference type="SAM" id="MobiDB-lite"/>
    </source>
</evidence>
<accession>A0A5N8WGF8</accession>
<evidence type="ECO:0000256" key="2">
    <source>
        <dbReference type="SAM" id="Phobius"/>
    </source>
</evidence>
<organism evidence="3 4">
    <name type="scientific">Streptomyces phyllanthi</name>
    <dbReference type="NCBI Taxonomy" id="1803180"/>
    <lineage>
        <taxon>Bacteria</taxon>
        <taxon>Bacillati</taxon>
        <taxon>Actinomycetota</taxon>
        <taxon>Actinomycetes</taxon>
        <taxon>Kitasatosporales</taxon>
        <taxon>Streptomycetaceae</taxon>
        <taxon>Streptomyces</taxon>
    </lineage>
</organism>
<feature type="region of interest" description="Disordered" evidence="1">
    <location>
        <begin position="44"/>
        <end position="121"/>
    </location>
</feature>
<feature type="compositionally biased region" description="Basic and acidic residues" evidence="1">
    <location>
        <begin position="165"/>
        <end position="175"/>
    </location>
</feature>
<dbReference type="AlphaFoldDB" id="A0A5N8WGF8"/>